<protein>
    <recommendedName>
        <fullName evidence="3">CBS domain-containing protein</fullName>
    </recommendedName>
</protein>
<reference evidence="4 5" key="1">
    <citation type="submission" date="2017-10" db="EMBL/GenBank/DDBJ databases">
        <title>Bacillus sp. nov., a halophilic bacterium isolated from a Keqin Lake.</title>
        <authorList>
            <person name="Wang H."/>
        </authorList>
    </citation>
    <scope>NUCLEOTIDE SEQUENCE [LARGE SCALE GENOMIC DNA]</scope>
    <source>
        <strain evidence="4 5">KQ-12</strain>
    </source>
</reference>
<dbReference type="PROSITE" id="PS51371">
    <property type="entry name" value="CBS"/>
    <property type="match status" value="2"/>
</dbReference>
<dbReference type="AlphaFoldDB" id="A0A323THS6"/>
<keyword evidence="5" id="KW-1185">Reference proteome</keyword>
<name>A0A323THS6_9BACI</name>
<dbReference type="Pfam" id="PF00571">
    <property type="entry name" value="CBS"/>
    <property type="match status" value="2"/>
</dbReference>
<accession>A0A323THS6</accession>
<evidence type="ECO:0000313" key="5">
    <source>
        <dbReference type="Proteomes" id="UP000248214"/>
    </source>
</evidence>
<evidence type="ECO:0000256" key="2">
    <source>
        <dbReference type="PROSITE-ProRule" id="PRU00703"/>
    </source>
</evidence>
<dbReference type="RefSeq" id="WP_110608316.1">
    <property type="nucleotide sequence ID" value="NZ_PDOD01000001.1"/>
</dbReference>
<dbReference type="InterPro" id="IPR046342">
    <property type="entry name" value="CBS_dom_sf"/>
</dbReference>
<dbReference type="InterPro" id="IPR051257">
    <property type="entry name" value="Diverse_CBS-Domain"/>
</dbReference>
<dbReference type="CDD" id="cd04586">
    <property type="entry name" value="CBS_pair_BON_assoc"/>
    <property type="match status" value="1"/>
</dbReference>
<dbReference type="PANTHER" id="PTHR43080">
    <property type="entry name" value="CBS DOMAIN-CONTAINING PROTEIN CBSX3, MITOCHONDRIAL"/>
    <property type="match status" value="1"/>
</dbReference>
<dbReference type="InterPro" id="IPR000644">
    <property type="entry name" value="CBS_dom"/>
</dbReference>
<dbReference type="Proteomes" id="UP000248214">
    <property type="component" value="Unassembled WGS sequence"/>
</dbReference>
<dbReference type="EMBL" id="PDOD01000001">
    <property type="protein sequence ID" value="PYZ94682.1"/>
    <property type="molecule type" value="Genomic_DNA"/>
</dbReference>
<dbReference type="PANTHER" id="PTHR43080:SF2">
    <property type="entry name" value="CBS DOMAIN-CONTAINING PROTEIN"/>
    <property type="match status" value="1"/>
</dbReference>
<dbReference type="Gene3D" id="3.10.580.10">
    <property type="entry name" value="CBS-domain"/>
    <property type="match status" value="1"/>
</dbReference>
<keyword evidence="1 2" id="KW-0129">CBS domain</keyword>
<evidence type="ECO:0000313" key="4">
    <source>
        <dbReference type="EMBL" id="PYZ94682.1"/>
    </source>
</evidence>
<evidence type="ECO:0000259" key="3">
    <source>
        <dbReference type="PROSITE" id="PS51371"/>
    </source>
</evidence>
<gene>
    <name evidence="4" type="ORF">CR194_03890</name>
</gene>
<dbReference type="OrthoDB" id="9790355at2"/>
<evidence type="ECO:0000256" key="1">
    <source>
        <dbReference type="ARBA" id="ARBA00023122"/>
    </source>
</evidence>
<sequence length="155" mass="17159">MYAKDIMTTSVVSVTLDDSVKTCAKLLMEHQFSGLPVIDEKGQLVGIVTESDLIKRASNVRSPAVLELLGGLIYLDNPNKYIDELKRAMAEKVKDLMSTKVVTINEDDTIEQAATTLLAKKFKRLPVVDSEGKVVGIISRRDILSYLYPASIEQE</sequence>
<organism evidence="4 5">
    <name type="scientific">Salipaludibacillus keqinensis</name>
    <dbReference type="NCBI Taxonomy" id="2045207"/>
    <lineage>
        <taxon>Bacteria</taxon>
        <taxon>Bacillati</taxon>
        <taxon>Bacillota</taxon>
        <taxon>Bacilli</taxon>
        <taxon>Bacillales</taxon>
        <taxon>Bacillaceae</taxon>
    </lineage>
</organism>
<dbReference type="SMART" id="SM00116">
    <property type="entry name" value="CBS"/>
    <property type="match status" value="2"/>
</dbReference>
<proteinExistence type="predicted"/>
<feature type="domain" description="CBS" evidence="3">
    <location>
        <begin position="7"/>
        <end position="68"/>
    </location>
</feature>
<feature type="domain" description="CBS" evidence="3">
    <location>
        <begin position="97"/>
        <end position="155"/>
    </location>
</feature>
<comment type="caution">
    <text evidence="4">The sequence shown here is derived from an EMBL/GenBank/DDBJ whole genome shotgun (WGS) entry which is preliminary data.</text>
</comment>
<dbReference type="SUPFAM" id="SSF54631">
    <property type="entry name" value="CBS-domain pair"/>
    <property type="match status" value="1"/>
</dbReference>